<dbReference type="EMBL" id="ML211270">
    <property type="protein sequence ID" value="TFK85154.1"/>
    <property type="molecule type" value="Genomic_DNA"/>
</dbReference>
<dbReference type="SUPFAM" id="SSF47954">
    <property type="entry name" value="Cyclin-like"/>
    <property type="match status" value="1"/>
</dbReference>
<evidence type="ECO:0008006" key="3">
    <source>
        <dbReference type="Google" id="ProtNLM"/>
    </source>
</evidence>
<organism evidence="1 2">
    <name type="scientific">Polyporus arcularius HHB13444</name>
    <dbReference type="NCBI Taxonomy" id="1314778"/>
    <lineage>
        <taxon>Eukaryota</taxon>
        <taxon>Fungi</taxon>
        <taxon>Dikarya</taxon>
        <taxon>Basidiomycota</taxon>
        <taxon>Agaricomycotina</taxon>
        <taxon>Agaricomycetes</taxon>
        <taxon>Polyporales</taxon>
        <taxon>Polyporaceae</taxon>
        <taxon>Polyporus</taxon>
    </lineage>
</organism>
<dbReference type="CDD" id="cd20557">
    <property type="entry name" value="CYCLIN_ScPCL1-like"/>
    <property type="match status" value="1"/>
</dbReference>
<feature type="non-terminal residue" evidence="1">
    <location>
        <position position="55"/>
    </location>
</feature>
<dbReference type="InParanoid" id="A0A5C3P655"/>
<evidence type="ECO:0000313" key="2">
    <source>
        <dbReference type="Proteomes" id="UP000308197"/>
    </source>
</evidence>
<keyword evidence="2" id="KW-1185">Reference proteome</keyword>
<dbReference type="Gene3D" id="1.10.472.10">
    <property type="entry name" value="Cyclin-like"/>
    <property type="match status" value="1"/>
</dbReference>
<feature type="non-terminal residue" evidence="1">
    <location>
        <position position="1"/>
    </location>
</feature>
<dbReference type="AlphaFoldDB" id="A0A5C3P655"/>
<protein>
    <recommendedName>
        <fullName evidence="3">Cyclin N-terminal domain-containing protein</fullName>
    </recommendedName>
</protein>
<accession>A0A5C3P655</accession>
<name>A0A5C3P655_9APHY</name>
<dbReference type="InterPro" id="IPR036915">
    <property type="entry name" value="Cyclin-like_sf"/>
</dbReference>
<gene>
    <name evidence="1" type="ORF">K466DRAFT_454883</name>
</gene>
<proteinExistence type="predicted"/>
<reference evidence="1 2" key="1">
    <citation type="journal article" date="2019" name="Nat. Ecol. Evol.">
        <title>Megaphylogeny resolves global patterns of mushroom evolution.</title>
        <authorList>
            <person name="Varga T."/>
            <person name="Krizsan K."/>
            <person name="Foldi C."/>
            <person name="Dima B."/>
            <person name="Sanchez-Garcia M."/>
            <person name="Sanchez-Ramirez S."/>
            <person name="Szollosi G.J."/>
            <person name="Szarkandi J.G."/>
            <person name="Papp V."/>
            <person name="Albert L."/>
            <person name="Andreopoulos W."/>
            <person name="Angelini C."/>
            <person name="Antonin V."/>
            <person name="Barry K.W."/>
            <person name="Bougher N.L."/>
            <person name="Buchanan P."/>
            <person name="Buyck B."/>
            <person name="Bense V."/>
            <person name="Catcheside P."/>
            <person name="Chovatia M."/>
            <person name="Cooper J."/>
            <person name="Damon W."/>
            <person name="Desjardin D."/>
            <person name="Finy P."/>
            <person name="Geml J."/>
            <person name="Haridas S."/>
            <person name="Hughes K."/>
            <person name="Justo A."/>
            <person name="Karasinski D."/>
            <person name="Kautmanova I."/>
            <person name="Kiss B."/>
            <person name="Kocsube S."/>
            <person name="Kotiranta H."/>
            <person name="LaButti K.M."/>
            <person name="Lechner B.E."/>
            <person name="Liimatainen K."/>
            <person name="Lipzen A."/>
            <person name="Lukacs Z."/>
            <person name="Mihaltcheva S."/>
            <person name="Morgado L.N."/>
            <person name="Niskanen T."/>
            <person name="Noordeloos M.E."/>
            <person name="Ohm R.A."/>
            <person name="Ortiz-Santana B."/>
            <person name="Ovrebo C."/>
            <person name="Racz N."/>
            <person name="Riley R."/>
            <person name="Savchenko A."/>
            <person name="Shiryaev A."/>
            <person name="Soop K."/>
            <person name="Spirin V."/>
            <person name="Szebenyi C."/>
            <person name="Tomsovsky M."/>
            <person name="Tulloss R.E."/>
            <person name="Uehling J."/>
            <person name="Grigoriev I.V."/>
            <person name="Vagvolgyi C."/>
            <person name="Papp T."/>
            <person name="Martin F.M."/>
            <person name="Miettinen O."/>
            <person name="Hibbett D.S."/>
            <person name="Nagy L.G."/>
        </authorList>
    </citation>
    <scope>NUCLEOTIDE SEQUENCE [LARGE SCALE GENOMIC DNA]</scope>
    <source>
        <strain evidence="1 2">HHB13444</strain>
    </source>
</reference>
<evidence type="ECO:0000313" key="1">
    <source>
        <dbReference type="EMBL" id="TFK85154.1"/>
    </source>
</evidence>
<sequence>CPRRTFVASLILASRFLHERTLTNRAWGKLVGWHPREVGRCERALIQALDWRLWV</sequence>
<dbReference type="Proteomes" id="UP000308197">
    <property type="component" value="Unassembled WGS sequence"/>
</dbReference>
<dbReference type="STRING" id="1314778.A0A5C3P655"/>